<evidence type="ECO:0000313" key="4">
    <source>
        <dbReference type="Proteomes" id="UP000317093"/>
    </source>
</evidence>
<protein>
    <recommendedName>
        <fullName evidence="5">Peptidase M48 domain-containing protein</fullName>
    </recommendedName>
</protein>
<accession>A0A518AZI3</accession>
<dbReference type="AlphaFoldDB" id="A0A518AZI3"/>
<organism evidence="3 4">
    <name type="scientific">Kolteria novifilia</name>
    <dbReference type="NCBI Taxonomy" id="2527975"/>
    <lineage>
        <taxon>Bacteria</taxon>
        <taxon>Pseudomonadati</taxon>
        <taxon>Planctomycetota</taxon>
        <taxon>Planctomycetia</taxon>
        <taxon>Kolteriales</taxon>
        <taxon>Kolteriaceae</taxon>
        <taxon>Kolteria</taxon>
    </lineage>
</organism>
<keyword evidence="2" id="KW-0732">Signal</keyword>
<evidence type="ECO:0000313" key="3">
    <source>
        <dbReference type="EMBL" id="QDU60157.1"/>
    </source>
</evidence>
<sequence length="203" mass="21681" precursor="true">MMSKFLRHTLAMLIAIPLAGVNLGCQGTSARAARRQSPPSSALAANPQPRAADATPIDLVEKAGSSKPASTKEEPARPICDPEDVQRILDEVGGRLAEASGSRGITFTFQSIYNPTPRSHHSDKGTIYVSCGMLKALTSKDELAAVLAMEMAEFLAEEQATTETASESPLAIATRLVKDSGYDQEKLRVVAARFDQKAPVSRL</sequence>
<gene>
    <name evidence="3" type="ORF">Pan216_09940</name>
</gene>
<dbReference type="KEGG" id="knv:Pan216_09940"/>
<dbReference type="Proteomes" id="UP000317093">
    <property type="component" value="Chromosome"/>
</dbReference>
<keyword evidence="4" id="KW-1185">Reference proteome</keyword>
<evidence type="ECO:0008006" key="5">
    <source>
        <dbReference type="Google" id="ProtNLM"/>
    </source>
</evidence>
<proteinExistence type="predicted"/>
<feature type="chain" id="PRO_5021830086" description="Peptidase M48 domain-containing protein" evidence="2">
    <location>
        <begin position="20"/>
        <end position="203"/>
    </location>
</feature>
<reference evidence="3 4" key="1">
    <citation type="submission" date="2019-02" db="EMBL/GenBank/DDBJ databases">
        <title>Deep-cultivation of Planctomycetes and their phenomic and genomic characterization uncovers novel biology.</title>
        <authorList>
            <person name="Wiegand S."/>
            <person name="Jogler M."/>
            <person name="Boedeker C."/>
            <person name="Pinto D."/>
            <person name="Vollmers J."/>
            <person name="Rivas-Marin E."/>
            <person name="Kohn T."/>
            <person name="Peeters S.H."/>
            <person name="Heuer A."/>
            <person name="Rast P."/>
            <person name="Oberbeckmann S."/>
            <person name="Bunk B."/>
            <person name="Jeske O."/>
            <person name="Meyerdierks A."/>
            <person name="Storesund J.E."/>
            <person name="Kallscheuer N."/>
            <person name="Luecker S."/>
            <person name="Lage O.M."/>
            <person name="Pohl T."/>
            <person name="Merkel B.J."/>
            <person name="Hornburger P."/>
            <person name="Mueller R.-W."/>
            <person name="Bruemmer F."/>
            <person name="Labrenz M."/>
            <person name="Spormann A.M."/>
            <person name="Op den Camp H."/>
            <person name="Overmann J."/>
            <person name="Amann R."/>
            <person name="Jetten M.S.M."/>
            <person name="Mascher T."/>
            <person name="Medema M.H."/>
            <person name="Devos D.P."/>
            <person name="Kaster A.-K."/>
            <person name="Ovreas L."/>
            <person name="Rohde M."/>
            <person name="Galperin M.Y."/>
            <person name="Jogler C."/>
        </authorList>
    </citation>
    <scope>NUCLEOTIDE SEQUENCE [LARGE SCALE GENOMIC DNA]</scope>
    <source>
        <strain evidence="3 4">Pan216</strain>
    </source>
</reference>
<dbReference type="RefSeq" id="WP_145255559.1">
    <property type="nucleotide sequence ID" value="NZ_CP036279.1"/>
</dbReference>
<feature type="region of interest" description="Disordered" evidence="1">
    <location>
        <begin position="30"/>
        <end position="52"/>
    </location>
</feature>
<feature type="signal peptide" evidence="2">
    <location>
        <begin position="1"/>
        <end position="19"/>
    </location>
</feature>
<name>A0A518AZI3_9BACT</name>
<evidence type="ECO:0000256" key="2">
    <source>
        <dbReference type="SAM" id="SignalP"/>
    </source>
</evidence>
<evidence type="ECO:0000256" key="1">
    <source>
        <dbReference type="SAM" id="MobiDB-lite"/>
    </source>
</evidence>
<dbReference type="EMBL" id="CP036279">
    <property type="protein sequence ID" value="QDU60157.1"/>
    <property type="molecule type" value="Genomic_DNA"/>
</dbReference>